<dbReference type="EMBL" id="KV417504">
    <property type="protein sequence ID" value="KZP28287.1"/>
    <property type="molecule type" value="Genomic_DNA"/>
</dbReference>
<evidence type="ECO:0000259" key="5">
    <source>
        <dbReference type="PROSITE" id="PS50048"/>
    </source>
</evidence>
<proteinExistence type="predicted"/>
<feature type="compositionally biased region" description="Polar residues" evidence="4">
    <location>
        <begin position="124"/>
        <end position="134"/>
    </location>
</feature>
<dbReference type="CDD" id="cd12148">
    <property type="entry name" value="fungal_TF_MHR"/>
    <property type="match status" value="1"/>
</dbReference>
<dbReference type="PANTHER" id="PTHR31001:SF90">
    <property type="entry name" value="CENTROMERE DNA-BINDING PROTEIN COMPLEX CBF3 SUBUNIT B"/>
    <property type="match status" value="1"/>
</dbReference>
<evidence type="ECO:0000256" key="1">
    <source>
        <dbReference type="ARBA" id="ARBA00004123"/>
    </source>
</evidence>
<dbReference type="InterPro" id="IPR050613">
    <property type="entry name" value="Sec_Metabolite_Reg"/>
</dbReference>
<organism evidence="6 7">
    <name type="scientific">Athelia psychrophila</name>
    <dbReference type="NCBI Taxonomy" id="1759441"/>
    <lineage>
        <taxon>Eukaryota</taxon>
        <taxon>Fungi</taxon>
        <taxon>Dikarya</taxon>
        <taxon>Basidiomycota</taxon>
        <taxon>Agaricomycotina</taxon>
        <taxon>Agaricomycetes</taxon>
        <taxon>Agaricomycetidae</taxon>
        <taxon>Atheliales</taxon>
        <taxon>Atheliaceae</taxon>
        <taxon>Athelia</taxon>
    </lineage>
</organism>
<comment type="subcellular location">
    <subcellularLocation>
        <location evidence="1">Nucleus</location>
    </subcellularLocation>
</comment>
<dbReference type="GO" id="GO:0006351">
    <property type="term" value="P:DNA-templated transcription"/>
    <property type="evidence" value="ECO:0007669"/>
    <property type="project" value="InterPro"/>
</dbReference>
<dbReference type="SMART" id="SM00066">
    <property type="entry name" value="GAL4"/>
    <property type="match status" value="1"/>
</dbReference>
<sequence length="746" mass="83369">MDTVSSQDQADSRSLSAGPSPQEEESGDGRKRRRVTRRTLSCTECKRRKTKCSSLGVTPCTSCVRRGRPDDCRWENLPDTPQNFALSSEVDTLRAQVQDLHRILHGHIANHAAEPSLSKPSEMRASSSLSTVPQIATYPRDPESDSTRAFEHTRPGNSQLEHSVSVLEDLAQGSEGQIQPASELHSTKNPADPSRLARSQPSRLPRLLERSTRHTYLIDSVFEILPEQQVQRHLLKCYLDGPLHRGWHVIHVPSFLHEYEAFSALERHAQQREVDIAWIAVLMMMLAQGMRYLPNDESHRLFPSYSSEDISNLPYAFYQASMMALEAGKFDVIPQIRHVQASLLCVPFLFHFGSGSEDSNASRRIVSAAITTAEWLGLDQIASDPAKAPLNDPAFSKFSTRIAFEISKRLFHFLAFLDGTMWKKPGQWRLAQATTGALATDLPHNLNDEDLLDSSIPARPPSELTHSTIPRVGSMMGMQTRNFMQVRQHGGEMTYDQVLKYDAALRGVLAQLPSPLLASPTQDGLNWMQFSLFASIHNRLLRAHRPYMMSGYNDDKCQESTLRSIECAKNITAAQRTLCHWPALRPWFSKAWILRAVLVLIVDWAVSINRAHPAELIACKRLYATEASELFRPYLQDKTPLMSKQCAGIIEALLAVGDQRAAGMLPESSGQPAKEIEDFFEGISAALRSGAALDQPNNPSTELPDLSIFSWFQSQNSGTSEQSDDMRFDFGMLDGWNGLGYEALSS</sequence>
<name>A0A166RHX0_9AGAM</name>
<dbReference type="AlphaFoldDB" id="A0A166RHX0"/>
<feature type="region of interest" description="Disordered" evidence="4">
    <location>
        <begin position="173"/>
        <end position="205"/>
    </location>
</feature>
<keyword evidence="3" id="KW-0539">Nucleus</keyword>
<dbReference type="Pfam" id="PF04082">
    <property type="entry name" value="Fungal_trans"/>
    <property type="match status" value="1"/>
</dbReference>
<protein>
    <recommendedName>
        <fullName evidence="5">Zn(2)-C6 fungal-type domain-containing protein</fullName>
    </recommendedName>
</protein>
<evidence type="ECO:0000256" key="3">
    <source>
        <dbReference type="ARBA" id="ARBA00023242"/>
    </source>
</evidence>
<feature type="compositionally biased region" description="Polar residues" evidence="4">
    <location>
        <begin position="1"/>
        <end position="19"/>
    </location>
</feature>
<dbReference type="OrthoDB" id="3364175at2759"/>
<dbReference type="InterPro" id="IPR007219">
    <property type="entry name" value="XnlR_reg_dom"/>
</dbReference>
<feature type="region of interest" description="Disordered" evidence="4">
    <location>
        <begin position="111"/>
        <end position="159"/>
    </location>
</feature>
<evidence type="ECO:0000256" key="2">
    <source>
        <dbReference type="ARBA" id="ARBA00022723"/>
    </source>
</evidence>
<dbReference type="Pfam" id="PF00172">
    <property type="entry name" value="Zn_clus"/>
    <property type="match status" value="1"/>
</dbReference>
<reference evidence="6 7" key="1">
    <citation type="journal article" date="2016" name="Mol. Biol. Evol.">
        <title>Comparative Genomics of Early-Diverging Mushroom-Forming Fungi Provides Insights into the Origins of Lignocellulose Decay Capabilities.</title>
        <authorList>
            <person name="Nagy L.G."/>
            <person name="Riley R."/>
            <person name="Tritt A."/>
            <person name="Adam C."/>
            <person name="Daum C."/>
            <person name="Floudas D."/>
            <person name="Sun H."/>
            <person name="Yadav J.S."/>
            <person name="Pangilinan J."/>
            <person name="Larsson K.H."/>
            <person name="Matsuura K."/>
            <person name="Barry K."/>
            <person name="Labutti K."/>
            <person name="Kuo R."/>
            <person name="Ohm R.A."/>
            <person name="Bhattacharya S.S."/>
            <person name="Shirouzu T."/>
            <person name="Yoshinaga Y."/>
            <person name="Martin F.M."/>
            <person name="Grigoriev I.V."/>
            <person name="Hibbett D.S."/>
        </authorList>
    </citation>
    <scope>NUCLEOTIDE SEQUENCE [LARGE SCALE GENOMIC DNA]</scope>
    <source>
        <strain evidence="6 7">CBS 109695</strain>
    </source>
</reference>
<dbReference type="GO" id="GO:0003677">
    <property type="term" value="F:DNA binding"/>
    <property type="evidence" value="ECO:0007669"/>
    <property type="project" value="InterPro"/>
</dbReference>
<gene>
    <name evidence="6" type="ORF">FIBSPDRAFT_1039702</name>
</gene>
<dbReference type="STRING" id="436010.A0A166RHX0"/>
<dbReference type="PANTHER" id="PTHR31001">
    <property type="entry name" value="UNCHARACTERIZED TRANSCRIPTIONAL REGULATORY PROTEIN"/>
    <property type="match status" value="1"/>
</dbReference>
<accession>A0A166RHX0</accession>
<dbReference type="GO" id="GO:0000981">
    <property type="term" value="F:DNA-binding transcription factor activity, RNA polymerase II-specific"/>
    <property type="evidence" value="ECO:0007669"/>
    <property type="project" value="InterPro"/>
</dbReference>
<dbReference type="Gene3D" id="4.10.240.10">
    <property type="entry name" value="Zn(2)-C6 fungal-type DNA-binding domain"/>
    <property type="match status" value="1"/>
</dbReference>
<dbReference type="InterPro" id="IPR001138">
    <property type="entry name" value="Zn2Cys6_DnaBD"/>
</dbReference>
<dbReference type="CDD" id="cd00067">
    <property type="entry name" value="GAL4"/>
    <property type="match status" value="1"/>
</dbReference>
<dbReference type="PROSITE" id="PS50048">
    <property type="entry name" value="ZN2_CY6_FUNGAL_2"/>
    <property type="match status" value="1"/>
</dbReference>
<dbReference type="Proteomes" id="UP000076532">
    <property type="component" value="Unassembled WGS sequence"/>
</dbReference>
<dbReference type="GO" id="GO:0008270">
    <property type="term" value="F:zinc ion binding"/>
    <property type="evidence" value="ECO:0007669"/>
    <property type="project" value="InterPro"/>
</dbReference>
<keyword evidence="2" id="KW-0479">Metal-binding</keyword>
<dbReference type="InterPro" id="IPR036864">
    <property type="entry name" value="Zn2-C6_fun-type_DNA-bd_sf"/>
</dbReference>
<feature type="domain" description="Zn(2)-C6 fungal-type" evidence="5">
    <location>
        <begin position="41"/>
        <end position="74"/>
    </location>
</feature>
<feature type="compositionally biased region" description="Basic and acidic residues" evidence="4">
    <location>
        <begin position="140"/>
        <end position="154"/>
    </location>
</feature>
<dbReference type="SUPFAM" id="SSF57701">
    <property type="entry name" value="Zn2/Cys6 DNA-binding domain"/>
    <property type="match status" value="1"/>
</dbReference>
<evidence type="ECO:0000313" key="6">
    <source>
        <dbReference type="EMBL" id="KZP28287.1"/>
    </source>
</evidence>
<evidence type="ECO:0000313" key="7">
    <source>
        <dbReference type="Proteomes" id="UP000076532"/>
    </source>
</evidence>
<dbReference type="PROSITE" id="PS00463">
    <property type="entry name" value="ZN2_CY6_FUNGAL_1"/>
    <property type="match status" value="1"/>
</dbReference>
<keyword evidence="7" id="KW-1185">Reference proteome</keyword>
<feature type="region of interest" description="Disordered" evidence="4">
    <location>
        <begin position="1"/>
        <end position="39"/>
    </location>
</feature>
<evidence type="ECO:0000256" key="4">
    <source>
        <dbReference type="SAM" id="MobiDB-lite"/>
    </source>
</evidence>
<dbReference type="GO" id="GO:0005634">
    <property type="term" value="C:nucleus"/>
    <property type="evidence" value="ECO:0007669"/>
    <property type="project" value="UniProtKB-SubCell"/>
</dbReference>